<comment type="catalytic activity">
    <reaction evidence="3">
        <text>[protein]-L-glutamate 5-O-methyl ester + H2O = L-glutamyl-[protein] + methanol + H(+)</text>
        <dbReference type="Rhea" id="RHEA:23236"/>
        <dbReference type="Rhea" id="RHEA-COMP:10208"/>
        <dbReference type="Rhea" id="RHEA-COMP:10311"/>
        <dbReference type="ChEBI" id="CHEBI:15377"/>
        <dbReference type="ChEBI" id="CHEBI:15378"/>
        <dbReference type="ChEBI" id="CHEBI:17790"/>
        <dbReference type="ChEBI" id="CHEBI:29973"/>
        <dbReference type="ChEBI" id="CHEBI:82795"/>
        <dbReference type="EC" id="3.1.1.61"/>
    </reaction>
</comment>
<dbReference type="InterPro" id="IPR035909">
    <property type="entry name" value="CheB_C"/>
</dbReference>
<evidence type="ECO:0000313" key="6">
    <source>
        <dbReference type="EMBL" id="BBZ08894.1"/>
    </source>
</evidence>
<evidence type="ECO:0000256" key="1">
    <source>
        <dbReference type="ARBA" id="ARBA00022801"/>
    </source>
</evidence>
<dbReference type="EC" id="3.1.1.61" evidence="2"/>
<accession>A0A1X1TJC5</accession>
<dbReference type="InterPro" id="IPR000673">
    <property type="entry name" value="Sig_transdc_resp-reg_Me-estase"/>
</dbReference>
<dbReference type="PANTHER" id="PTHR42872:SF6">
    <property type="entry name" value="PROTEIN-GLUTAMATE METHYLESTERASE_PROTEIN-GLUTAMINE GLUTAMINASE"/>
    <property type="match status" value="1"/>
</dbReference>
<evidence type="ECO:0000256" key="3">
    <source>
        <dbReference type="ARBA" id="ARBA00048267"/>
    </source>
</evidence>
<evidence type="ECO:0000259" key="5">
    <source>
        <dbReference type="PROSITE" id="PS50122"/>
    </source>
</evidence>
<dbReference type="PIRSF" id="PIRSF036461">
    <property type="entry name" value="Chmtx_methlestr"/>
    <property type="match status" value="1"/>
</dbReference>
<evidence type="ECO:0000313" key="9">
    <source>
        <dbReference type="Proteomes" id="UP000467201"/>
    </source>
</evidence>
<dbReference type="CDD" id="cd16433">
    <property type="entry name" value="CheB"/>
    <property type="match status" value="1"/>
</dbReference>
<feature type="active site" evidence="4">
    <location>
        <position position="48"/>
    </location>
</feature>
<evidence type="ECO:0000256" key="4">
    <source>
        <dbReference type="PROSITE-ProRule" id="PRU00050"/>
    </source>
</evidence>
<dbReference type="SUPFAM" id="SSF52738">
    <property type="entry name" value="Methylesterase CheB, C-terminal domain"/>
    <property type="match status" value="1"/>
</dbReference>
<reference evidence="7 8" key="1">
    <citation type="submission" date="2016-01" db="EMBL/GenBank/DDBJ databases">
        <title>The new phylogeny of the genus Mycobacterium.</title>
        <authorList>
            <person name="Tarcisio F."/>
            <person name="Conor M."/>
            <person name="Antonella G."/>
            <person name="Elisabetta G."/>
            <person name="Giulia F.S."/>
            <person name="Sara T."/>
            <person name="Anna F."/>
            <person name="Clotilde B."/>
            <person name="Roberto B."/>
            <person name="Veronica D.S."/>
            <person name="Fabio R."/>
            <person name="Monica P."/>
            <person name="Olivier J."/>
            <person name="Enrico T."/>
            <person name="Nicola S."/>
        </authorList>
    </citation>
    <scope>NUCLEOTIDE SEQUENCE [LARGE SCALE GENOMIC DNA]</scope>
    <source>
        <strain evidence="7 8">DSM 44339</strain>
    </source>
</reference>
<dbReference type="RefSeq" id="WP_085188020.1">
    <property type="nucleotide sequence ID" value="NZ_AP022605.1"/>
</dbReference>
<dbReference type="Gene3D" id="3.40.50.180">
    <property type="entry name" value="Methylesterase CheB, C-terminal domain"/>
    <property type="match status" value="1"/>
</dbReference>
<protein>
    <recommendedName>
        <fullName evidence="2">protein-glutamate methylesterase</fullName>
        <ecNumber evidence="2">3.1.1.61</ecNumber>
    </recommendedName>
</protein>
<dbReference type="OrthoDB" id="9791760at2"/>
<keyword evidence="1 4" id="KW-0378">Hydrolase</keyword>
<dbReference type="Pfam" id="PF01339">
    <property type="entry name" value="CheB_methylest"/>
    <property type="match status" value="1"/>
</dbReference>
<name>A0A1X1TJC5_9MYCO</name>
<sequence length="339" mass="35728">MAVGSVNGDRALRGVVAVGASAGGVEALTTLAAGLPDDLPYAVLMVLHVPPSSPSVLARIVDRSGPLPAVSAEAGAPLQPGRVTVAVPDHHLLVAEHRVVLSEGPTENGHRPAINALFRSVALTFGPRAVGVLMSGVLDDGVLGMAAIRSRGGTTAVQDPDQALFPAMPTNAIQAGVADHRIPAKEIGAFLSSLAATKTEELKMERDPGMELENRIAMGRRFSSNFDSERLGPPSGYTCPDCNGSLMSTSEQSFRCRVGHAWTADALLQARDDEVENALWIALRSLQEKAKMSRRLADTVGPGTRATRYVQTADEAERAVQVLGERLAEAPDLEAHSER</sequence>
<proteinExistence type="predicted"/>
<evidence type="ECO:0000313" key="7">
    <source>
        <dbReference type="EMBL" id="ORV44674.1"/>
    </source>
</evidence>
<reference evidence="6 9" key="2">
    <citation type="journal article" date="2019" name="Emerg. Microbes Infect.">
        <title>Comprehensive subspecies identification of 175 nontuberculous mycobacteria species based on 7547 genomic profiles.</title>
        <authorList>
            <person name="Matsumoto Y."/>
            <person name="Kinjo T."/>
            <person name="Motooka D."/>
            <person name="Nabeya D."/>
            <person name="Jung N."/>
            <person name="Uechi K."/>
            <person name="Horii T."/>
            <person name="Iida T."/>
            <person name="Fujita J."/>
            <person name="Nakamura S."/>
        </authorList>
    </citation>
    <scope>NUCLEOTIDE SEQUENCE [LARGE SCALE GENOMIC DNA]</scope>
    <source>
        <strain evidence="6 9">JCM 12405</strain>
    </source>
</reference>
<evidence type="ECO:0000256" key="2">
    <source>
        <dbReference type="ARBA" id="ARBA00039140"/>
    </source>
</evidence>
<feature type="active site" evidence="4">
    <location>
        <position position="21"/>
    </location>
</feature>
<organism evidence="7 8">
    <name type="scientific">Mycolicibacterium doricum</name>
    <dbReference type="NCBI Taxonomy" id="126673"/>
    <lineage>
        <taxon>Bacteria</taxon>
        <taxon>Bacillati</taxon>
        <taxon>Actinomycetota</taxon>
        <taxon>Actinomycetes</taxon>
        <taxon>Mycobacteriales</taxon>
        <taxon>Mycobacteriaceae</taxon>
        <taxon>Mycolicibacterium</taxon>
    </lineage>
</organism>
<dbReference type="GO" id="GO:0008984">
    <property type="term" value="F:protein-glutamate methylesterase activity"/>
    <property type="evidence" value="ECO:0007669"/>
    <property type="project" value="UniProtKB-EC"/>
</dbReference>
<dbReference type="PANTHER" id="PTHR42872">
    <property type="entry name" value="PROTEIN-GLUTAMATE METHYLESTERASE/PROTEIN-GLUTAMINE GLUTAMINASE"/>
    <property type="match status" value="1"/>
</dbReference>
<reference evidence="6" key="3">
    <citation type="submission" date="2020-02" db="EMBL/GenBank/DDBJ databases">
        <authorList>
            <person name="Matsumoto Y."/>
            <person name="Motooka D."/>
            <person name="Nakamura S."/>
        </authorList>
    </citation>
    <scope>NUCLEOTIDE SEQUENCE</scope>
    <source>
        <strain evidence="6">JCM 12405</strain>
    </source>
</reference>
<dbReference type="GO" id="GO:0006935">
    <property type="term" value="P:chemotaxis"/>
    <property type="evidence" value="ECO:0007669"/>
    <property type="project" value="UniProtKB-UniRule"/>
</dbReference>
<dbReference type="GO" id="GO:0005737">
    <property type="term" value="C:cytoplasm"/>
    <property type="evidence" value="ECO:0007669"/>
    <property type="project" value="InterPro"/>
</dbReference>
<dbReference type="EMBL" id="LQOS01000011">
    <property type="protein sequence ID" value="ORV44674.1"/>
    <property type="molecule type" value="Genomic_DNA"/>
</dbReference>
<dbReference type="EMBL" id="AP022605">
    <property type="protein sequence ID" value="BBZ08894.1"/>
    <property type="molecule type" value="Genomic_DNA"/>
</dbReference>
<dbReference type="InterPro" id="IPR011247">
    <property type="entry name" value="Chemotax_prot-Glu_Me-esterase"/>
</dbReference>
<feature type="active site" evidence="4">
    <location>
        <position position="140"/>
    </location>
</feature>
<dbReference type="Proteomes" id="UP000193564">
    <property type="component" value="Unassembled WGS sequence"/>
</dbReference>
<dbReference type="GO" id="GO:0000156">
    <property type="term" value="F:phosphorelay response regulator activity"/>
    <property type="evidence" value="ECO:0007669"/>
    <property type="project" value="InterPro"/>
</dbReference>
<dbReference type="KEGG" id="mdr:MDOR_30630"/>
<dbReference type="AlphaFoldDB" id="A0A1X1TJC5"/>
<dbReference type="STRING" id="126673.AWC01_02870"/>
<feature type="domain" description="CheB-type methylesterase" evidence="5">
    <location>
        <begin position="9"/>
        <end position="198"/>
    </location>
</feature>
<dbReference type="Proteomes" id="UP000467201">
    <property type="component" value="Chromosome"/>
</dbReference>
<evidence type="ECO:0000313" key="8">
    <source>
        <dbReference type="Proteomes" id="UP000193564"/>
    </source>
</evidence>
<dbReference type="PROSITE" id="PS50122">
    <property type="entry name" value="CHEB"/>
    <property type="match status" value="1"/>
</dbReference>
<keyword evidence="4" id="KW-0145">Chemotaxis</keyword>
<gene>
    <name evidence="6" type="primary">cheB</name>
    <name evidence="7" type="ORF">AWC01_02870</name>
    <name evidence="6" type="ORF">MDOR_30630</name>
</gene>
<keyword evidence="8" id="KW-1185">Reference proteome</keyword>